<dbReference type="SUPFAM" id="SSF52833">
    <property type="entry name" value="Thioredoxin-like"/>
    <property type="match status" value="1"/>
</dbReference>
<dbReference type="Gene3D" id="3.40.30.10">
    <property type="entry name" value="Glutaredoxin"/>
    <property type="match status" value="1"/>
</dbReference>
<evidence type="ECO:0000313" key="2">
    <source>
        <dbReference type="EMBL" id="MBD0415614.1"/>
    </source>
</evidence>
<dbReference type="CDD" id="cd03049">
    <property type="entry name" value="GST_N_3"/>
    <property type="match status" value="1"/>
</dbReference>
<evidence type="ECO:0000313" key="3">
    <source>
        <dbReference type="Proteomes" id="UP000643405"/>
    </source>
</evidence>
<dbReference type="Gene3D" id="1.20.1050.10">
    <property type="match status" value="1"/>
</dbReference>
<comment type="caution">
    <text evidence="2">The sequence shown here is derived from an EMBL/GenBank/DDBJ whole genome shotgun (WGS) entry which is preliminary data.</text>
</comment>
<dbReference type="PROSITE" id="PS50404">
    <property type="entry name" value="GST_NTER"/>
    <property type="match status" value="1"/>
</dbReference>
<protein>
    <submittedName>
        <fullName evidence="2">Glutathione S-transferase</fullName>
    </submittedName>
</protein>
<dbReference type="CDD" id="cd03205">
    <property type="entry name" value="GST_C_6"/>
    <property type="match status" value="1"/>
</dbReference>
<accession>A0A8J6TZ17</accession>
<dbReference type="Pfam" id="PF13409">
    <property type="entry name" value="GST_N_2"/>
    <property type="match status" value="1"/>
</dbReference>
<dbReference type="EMBL" id="JACVVX010000003">
    <property type="protein sequence ID" value="MBD0415614.1"/>
    <property type="molecule type" value="Genomic_DNA"/>
</dbReference>
<name>A0A8J6TZ17_9HYPH</name>
<organism evidence="2 3">
    <name type="scientific">Oryzicola mucosus</name>
    <dbReference type="NCBI Taxonomy" id="2767425"/>
    <lineage>
        <taxon>Bacteria</taxon>
        <taxon>Pseudomonadati</taxon>
        <taxon>Pseudomonadota</taxon>
        <taxon>Alphaproteobacteria</taxon>
        <taxon>Hyphomicrobiales</taxon>
        <taxon>Phyllobacteriaceae</taxon>
        <taxon>Oryzicola</taxon>
    </lineage>
</organism>
<dbReference type="Pfam" id="PF13410">
    <property type="entry name" value="GST_C_2"/>
    <property type="match status" value="1"/>
</dbReference>
<dbReference type="PANTHER" id="PTHR43968:SF6">
    <property type="entry name" value="GLUTATHIONE S-TRANSFERASE OMEGA"/>
    <property type="match status" value="1"/>
</dbReference>
<sequence>MKLHWSPRSPFVRKVMIVLHETGQIGHVDCVRTVVAAGSPPSPDLLIDNPLGKIPTLVLDDGTCLFDSRVICEFLDARAGGRLMPGHERFKHLRWQALGDGLTETLLLLRGELQRDAAHIGLVESYRSKIGASFAAINAEMAELDRVPFGLGHIALVCAIGQLDFRFGGSRWREAFPRMASWFAGLAERASIVATVAKDDGPQGGTDTTAFLDFTKIS</sequence>
<dbReference type="SUPFAM" id="SSF47616">
    <property type="entry name" value="GST C-terminal domain-like"/>
    <property type="match status" value="1"/>
</dbReference>
<dbReference type="PANTHER" id="PTHR43968">
    <property type="match status" value="1"/>
</dbReference>
<dbReference type="Proteomes" id="UP000643405">
    <property type="component" value="Unassembled WGS sequence"/>
</dbReference>
<dbReference type="InterPro" id="IPR050983">
    <property type="entry name" value="GST_Omega/HSP26"/>
</dbReference>
<keyword evidence="3" id="KW-1185">Reference proteome</keyword>
<dbReference type="InterPro" id="IPR004045">
    <property type="entry name" value="Glutathione_S-Trfase_N"/>
</dbReference>
<gene>
    <name evidence="2" type="ORF">ICI42_13170</name>
</gene>
<dbReference type="InterPro" id="IPR036282">
    <property type="entry name" value="Glutathione-S-Trfase_C_sf"/>
</dbReference>
<feature type="domain" description="GST N-terminal" evidence="1">
    <location>
        <begin position="1"/>
        <end position="83"/>
    </location>
</feature>
<evidence type="ECO:0000259" key="1">
    <source>
        <dbReference type="PROSITE" id="PS50404"/>
    </source>
</evidence>
<proteinExistence type="predicted"/>
<dbReference type="GO" id="GO:0005737">
    <property type="term" value="C:cytoplasm"/>
    <property type="evidence" value="ECO:0007669"/>
    <property type="project" value="TreeGrafter"/>
</dbReference>
<reference evidence="2" key="1">
    <citation type="submission" date="2020-09" db="EMBL/GenBank/DDBJ databases">
        <title>Genome seq and assembly of Tianweitania sp.</title>
        <authorList>
            <person name="Chhetri G."/>
        </authorList>
    </citation>
    <scope>NUCLEOTIDE SEQUENCE</scope>
    <source>
        <strain evidence="2">Rool2</strain>
    </source>
</reference>
<dbReference type="AlphaFoldDB" id="A0A8J6TZ17"/>
<dbReference type="InterPro" id="IPR036249">
    <property type="entry name" value="Thioredoxin-like_sf"/>
</dbReference>